<reference evidence="1 2" key="1">
    <citation type="submission" date="2018-11" db="EMBL/GenBank/DDBJ databases">
        <title>Genome assembly of Steccherinum ochraceum LE-BIN_3174, the white-rot fungus of the Steccherinaceae family (The Residual Polyporoid clade, Polyporales, Basidiomycota).</title>
        <authorList>
            <person name="Fedorova T.V."/>
            <person name="Glazunova O.A."/>
            <person name="Landesman E.O."/>
            <person name="Moiseenko K.V."/>
            <person name="Psurtseva N.V."/>
            <person name="Savinova O.S."/>
            <person name="Shakhova N.V."/>
            <person name="Tyazhelova T.V."/>
            <person name="Vasina D.V."/>
        </authorList>
    </citation>
    <scope>NUCLEOTIDE SEQUENCE [LARGE SCALE GENOMIC DNA]</scope>
    <source>
        <strain evidence="1 2">LE-BIN_3174</strain>
    </source>
</reference>
<organism evidence="1 2">
    <name type="scientific">Steccherinum ochraceum</name>
    <dbReference type="NCBI Taxonomy" id="92696"/>
    <lineage>
        <taxon>Eukaryota</taxon>
        <taxon>Fungi</taxon>
        <taxon>Dikarya</taxon>
        <taxon>Basidiomycota</taxon>
        <taxon>Agaricomycotina</taxon>
        <taxon>Agaricomycetes</taxon>
        <taxon>Polyporales</taxon>
        <taxon>Steccherinaceae</taxon>
        <taxon>Steccherinum</taxon>
    </lineage>
</organism>
<dbReference type="OrthoDB" id="2921803at2759"/>
<proteinExistence type="predicted"/>
<protein>
    <recommendedName>
        <fullName evidence="3">F-box domain-containing protein</fullName>
    </recommendedName>
</protein>
<keyword evidence="2" id="KW-1185">Reference proteome</keyword>
<evidence type="ECO:0000313" key="2">
    <source>
        <dbReference type="Proteomes" id="UP000292702"/>
    </source>
</evidence>
<evidence type="ECO:0000313" key="1">
    <source>
        <dbReference type="EMBL" id="TCD66436.1"/>
    </source>
</evidence>
<sequence length="375" mass="42267">MATLYTHNELRMFPIPNELLYHITDSLQDDIVSLKACSLVSRPWQSAARAHVLSSITIHKHDDDARSLTAFVHFLASSHSMRPLVKNLRMLAVECSVHDVYSVLLQLPQCQTLALHVCEIKPSGPGDLFPAPPFPHLVALCYVECIFLRSWHAAFQLVGLFGHITELSFQNVVKEDAFPRIAASTDPPDARSHKTSVESLKYDLATPYAREDLQKVSLQWLDLRFLLSLQIARGPSMVEQRSDQLFLDSAVALRQLRLDADQYVSTDVLGPDAPPSLKSCTKLEAITFSLRLSWRNHLVGAKLSNVGMLLKSLPQDTQLSAVRFDIIIDKDILAQNYSTHVQRLNWQPFLQCLHRISSVTHVGIACRHPKHRSMM</sequence>
<comment type="caution">
    <text evidence="1">The sequence shown here is derived from an EMBL/GenBank/DDBJ whole genome shotgun (WGS) entry which is preliminary data.</text>
</comment>
<name>A0A4R0RGL2_9APHY</name>
<accession>A0A4R0RGL2</accession>
<dbReference type="EMBL" id="RWJN01000135">
    <property type="protein sequence ID" value="TCD66436.1"/>
    <property type="molecule type" value="Genomic_DNA"/>
</dbReference>
<gene>
    <name evidence="1" type="ORF">EIP91_001372</name>
</gene>
<evidence type="ECO:0008006" key="3">
    <source>
        <dbReference type="Google" id="ProtNLM"/>
    </source>
</evidence>
<dbReference type="AlphaFoldDB" id="A0A4R0RGL2"/>
<dbReference type="SUPFAM" id="SSF52047">
    <property type="entry name" value="RNI-like"/>
    <property type="match status" value="1"/>
</dbReference>
<dbReference type="Proteomes" id="UP000292702">
    <property type="component" value="Unassembled WGS sequence"/>
</dbReference>